<name>A0AAV6PWW2_SOLSE</name>
<dbReference type="EMBL" id="JAGKHQ010000020">
    <property type="protein sequence ID" value="KAG7479217.1"/>
    <property type="molecule type" value="Genomic_DNA"/>
</dbReference>
<protein>
    <submittedName>
        <fullName evidence="1">Uncharacterized protein</fullName>
    </submittedName>
</protein>
<organism evidence="1 2">
    <name type="scientific">Solea senegalensis</name>
    <name type="common">Senegalese sole</name>
    <dbReference type="NCBI Taxonomy" id="28829"/>
    <lineage>
        <taxon>Eukaryota</taxon>
        <taxon>Metazoa</taxon>
        <taxon>Chordata</taxon>
        <taxon>Craniata</taxon>
        <taxon>Vertebrata</taxon>
        <taxon>Euteleostomi</taxon>
        <taxon>Actinopterygii</taxon>
        <taxon>Neopterygii</taxon>
        <taxon>Teleostei</taxon>
        <taxon>Neoteleostei</taxon>
        <taxon>Acanthomorphata</taxon>
        <taxon>Carangaria</taxon>
        <taxon>Pleuronectiformes</taxon>
        <taxon>Pleuronectoidei</taxon>
        <taxon>Soleidae</taxon>
        <taxon>Solea</taxon>
    </lineage>
</organism>
<accession>A0AAV6PWW2</accession>
<evidence type="ECO:0000313" key="1">
    <source>
        <dbReference type="EMBL" id="KAG7479217.1"/>
    </source>
</evidence>
<keyword evidence="2" id="KW-1185">Reference proteome</keyword>
<proteinExistence type="predicted"/>
<sequence length="102" mass="11236">MMKPFFALCDSQRAAVLQRSDTVSVGRGEVIVKCFTGRREEKLLSSIHGGSKYMPLNEPRVYAVASAPSVLQLPGSEIFHLSPCTPRLSERARQLPGVTVYN</sequence>
<reference evidence="1 2" key="1">
    <citation type="journal article" date="2021" name="Sci. Rep.">
        <title>Chromosome anchoring in Senegalese sole (Solea senegalensis) reveals sex-associated markers and genome rearrangements in flatfish.</title>
        <authorList>
            <person name="Guerrero-Cozar I."/>
            <person name="Gomez-Garrido J."/>
            <person name="Berbel C."/>
            <person name="Martinez-Blanch J.F."/>
            <person name="Alioto T."/>
            <person name="Claros M.G."/>
            <person name="Gagnaire P.A."/>
            <person name="Manchado M."/>
        </authorList>
    </citation>
    <scope>NUCLEOTIDE SEQUENCE [LARGE SCALE GENOMIC DNA]</scope>
    <source>
        <strain evidence="1">Sse05_10M</strain>
    </source>
</reference>
<comment type="caution">
    <text evidence="1">The sequence shown here is derived from an EMBL/GenBank/DDBJ whole genome shotgun (WGS) entry which is preliminary data.</text>
</comment>
<dbReference type="AlphaFoldDB" id="A0AAV6PWW2"/>
<evidence type="ECO:0000313" key="2">
    <source>
        <dbReference type="Proteomes" id="UP000693946"/>
    </source>
</evidence>
<gene>
    <name evidence="1" type="ORF">JOB18_020947</name>
</gene>
<dbReference type="Proteomes" id="UP000693946">
    <property type="component" value="Linkage Group LG8"/>
</dbReference>